<comment type="caution">
    <text evidence="3">The sequence shown here is derived from an EMBL/GenBank/DDBJ whole genome shotgun (WGS) entry which is preliminary data.</text>
</comment>
<evidence type="ECO:0000256" key="1">
    <source>
        <dbReference type="SAM" id="Coils"/>
    </source>
</evidence>
<accession>A0A9P1I8R6</accession>
<proteinExistence type="predicted"/>
<evidence type="ECO:0000313" key="3">
    <source>
        <dbReference type="EMBL" id="CAI5440356.1"/>
    </source>
</evidence>
<feature type="region of interest" description="Disordered" evidence="2">
    <location>
        <begin position="134"/>
        <end position="158"/>
    </location>
</feature>
<dbReference type="Proteomes" id="UP001152747">
    <property type="component" value="Unassembled WGS sequence"/>
</dbReference>
<dbReference type="AlphaFoldDB" id="A0A9P1I8R6"/>
<feature type="coiled-coil region" evidence="1">
    <location>
        <begin position="45"/>
        <end position="79"/>
    </location>
</feature>
<evidence type="ECO:0000313" key="4">
    <source>
        <dbReference type="Proteomes" id="UP001152747"/>
    </source>
</evidence>
<sequence>MYKIYITSKNLAVYAQYFNRRLFIYCVQTEKEGRSSIIMSQTLYAKEFLEEMEKEGRELEELNARLANYVDRVEKLEEEDRKIVADLKESRRVAMFKVDTEKPEIQTGLPNFIDRINELINHNRKFLADLQEESLESANKQTKPKKKNKKNKKQKKRR</sequence>
<keyword evidence="4" id="KW-1185">Reference proteome</keyword>
<dbReference type="SUPFAM" id="SSF64593">
    <property type="entry name" value="Intermediate filament protein, coiled coil region"/>
    <property type="match status" value="1"/>
</dbReference>
<dbReference type="EMBL" id="CANHGI010000001">
    <property type="protein sequence ID" value="CAI5440356.1"/>
    <property type="molecule type" value="Genomic_DNA"/>
</dbReference>
<protein>
    <submittedName>
        <fullName evidence="3">Uncharacterized protein</fullName>
    </submittedName>
</protein>
<feature type="compositionally biased region" description="Basic residues" evidence="2">
    <location>
        <begin position="142"/>
        <end position="158"/>
    </location>
</feature>
<gene>
    <name evidence="3" type="ORF">CAMP_LOCUS2993</name>
</gene>
<name>A0A9P1I8R6_9PELO</name>
<evidence type="ECO:0000256" key="2">
    <source>
        <dbReference type="SAM" id="MobiDB-lite"/>
    </source>
</evidence>
<organism evidence="3 4">
    <name type="scientific">Caenorhabditis angaria</name>
    <dbReference type="NCBI Taxonomy" id="860376"/>
    <lineage>
        <taxon>Eukaryota</taxon>
        <taxon>Metazoa</taxon>
        <taxon>Ecdysozoa</taxon>
        <taxon>Nematoda</taxon>
        <taxon>Chromadorea</taxon>
        <taxon>Rhabditida</taxon>
        <taxon>Rhabditina</taxon>
        <taxon>Rhabditomorpha</taxon>
        <taxon>Rhabditoidea</taxon>
        <taxon>Rhabditidae</taxon>
        <taxon>Peloderinae</taxon>
        <taxon>Caenorhabditis</taxon>
    </lineage>
</organism>
<reference evidence="3" key="1">
    <citation type="submission" date="2022-11" db="EMBL/GenBank/DDBJ databases">
        <authorList>
            <person name="Kikuchi T."/>
        </authorList>
    </citation>
    <scope>NUCLEOTIDE SEQUENCE</scope>
    <source>
        <strain evidence="3">PS1010</strain>
    </source>
</reference>
<keyword evidence="1" id="KW-0175">Coiled coil</keyword>